<name>A0A093F3E0_TYTAL</name>
<evidence type="ECO:0000313" key="1">
    <source>
        <dbReference type="EMBL" id="KFV48664.1"/>
    </source>
</evidence>
<dbReference type="Proteomes" id="UP000054190">
    <property type="component" value="Unassembled WGS sequence"/>
</dbReference>
<gene>
    <name evidence="1" type="ORF">N341_03751</name>
</gene>
<feature type="non-terminal residue" evidence="1">
    <location>
        <position position="1"/>
    </location>
</feature>
<proteinExistence type="predicted"/>
<dbReference type="AlphaFoldDB" id="A0A093F3E0"/>
<accession>A0A093F3E0</accession>
<sequence>NGLKMCQGRFKLDGMKNFFTEKIVKHWKRLTREAVEPPSLEVFKICVDVVLRDMV</sequence>
<feature type="non-terminal residue" evidence="1">
    <location>
        <position position="55"/>
    </location>
</feature>
<dbReference type="EMBL" id="KK381551">
    <property type="protein sequence ID" value="KFV48664.1"/>
    <property type="molecule type" value="Genomic_DNA"/>
</dbReference>
<reference evidence="1 2" key="1">
    <citation type="submission" date="2014-04" db="EMBL/GenBank/DDBJ databases">
        <title>Genome evolution of avian class.</title>
        <authorList>
            <person name="Zhang G."/>
            <person name="Li C."/>
        </authorList>
    </citation>
    <scope>NUCLEOTIDE SEQUENCE [LARGE SCALE GENOMIC DNA]</scope>
    <source>
        <strain evidence="1">BGI_N341</strain>
    </source>
</reference>
<protein>
    <submittedName>
        <fullName evidence="1">Uncharacterized protein</fullName>
    </submittedName>
</protein>
<keyword evidence="2" id="KW-1185">Reference proteome</keyword>
<evidence type="ECO:0000313" key="2">
    <source>
        <dbReference type="Proteomes" id="UP000054190"/>
    </source>
</evidence>
<organism evidence="1 2">
    <name type="scientific">Tyto alba</name>
    <name type="common">Barn owl</name>
    <dbReference type="NCBI Taxonomy" id="56313"/>
    <lineage>
        <taxon>Eukaryota</taxon>
        <taxon>Metazoa</taxon>
        <taxon>Chordata</taxon>
        <taxon>Craniata</taxon>
        <taxon>Vertebrata</taxon>
        <taxon>Euteleostomi</taxon>
        <taxon>Archelosauria</taxon>
        <taxon>Archosauria</taxon>
        <taxon>Dinosauria</taxon>
        <taxon>Saurischia</taxon>
        <taxon>Theropoda</taxon>
        <taxon>Coelurosauria</taxon>
        <taxon>Aves</taxon>
        <taxon>Neognathae</taxon>
        <taxon>Neoaves</taxon>
        <taxon>Telluraves</taxon>
        <taxon>Strigiformes</taxon>
        <taxon>Tytonidae</taxon>
        <taxon>Tyto</taxon>
    </lineage>
</organism>